<evidence type="ECO:0000256" key="1">
    <source>
        <dbReference type="ARBA" id="ARBA00024336"/>
    </source>
</evidence>
<proteinExistence type="inferred from homology"/>
<feature type="compositionally biased region" description="Low complexity" evidence="2">
    <location>
        <begin position="858"/>
        <end position="876"/>
    </location>
</feature>
<feature type="region of interest" description="Disordered" evidence="2">
    <location>
        <begin position="579"/>
        <end position="598"/>
    </location>
</feature>
<evidence type="ECO:0000259" key="3">
    <source>
        <dbReference type="Pfam" id="PF19314"/>
    </source>
</evidence>
<dbReference type="EMBL" id="UFQT01000226">
    <property type="protein sequence ID" value="SSX22051.1"/>
    <property type="molecule type" value="Genomic_DNA"/>
</dbReference>
<dbReference type="OMA" id="RMPSLVQ"/>
<feature type="region of interest" description="Disordered" evidence="2">
    <location>
        <begin position="825"/>
        <end position="876"/>
    </location>
</feature>
<gene>
    <name evidence="4" type="primary">CSON005889</name>
</gene>
<dbReference type="InterPro" id="IPR019384">
    <property type="entry name" value="FHIP"/>
</dbReference>
<dbReference type="InterPro" id="IPR045669">
    <property type="entry name" value="FHIP_C"/>
</dbReference>
<feature type="domain" description="FHF complex subunit HOOK-interacting protein C-terminal" evidence="3">
    <location>
        <begin position="675"/>
        <end position="766"/>
    </location>
</feature>
<name>A0A336KAZ9_CULSO</name>
<reference evidence="4" key="1">
    <citation type="submission" date="2018-04" db="EMBL/GenBank/DDBJ databases">
        <authorList>
            <person name="Go L.Y."/>
            <person name="Mitchell J.A."/>
        </authorList>
    </citation>
    <scope>NUCLEOTIDE SEQUENCE</scope>
    <source>
        <tissue evidence="4">Whole organism</tissue>
    </source>
</reference>
<feature type="compositionally biased region" description="Polar residues" evidence="2">
    <location>
        <begin position="783"/>
        <end position="806"/>
    </location>
</feature>
<organism evidence="4">
    <name type="scientific">Culicoides sonorensis</name>
    <name type="common">Biting midge</name>
    <dbReference type="NCBI Taxonomy" id="179676"/>
    <lineage>
        <taxon>Eukaryota</taxon>
        <taxon>Metazoa</taxon>
        <taxon>Ecdysozoa</taxon>
        <taxon>Arthropoda</taxon>
        <taxon>Hexapoda</taxon>
        <taxon>Insecta</taxon>
        <taxon>Pterygota</taxon>
        <taxon>Neoptera</taxon>
        <taxon>Endopterygota</taxon>
        <taxon>Diptera</taxon>
        <taxon>Nematocera</taxon>
        <taxon>Chironomoidea</taxon>
        <taxon>Ceratopogonidae</taxon>
        <taxon>Ceratopogoninae</taxon>
        <taxon>Culicoides</taxon>
        <taxon>Monoculicoides</taxon>
    </lineage>
</organism>
<dbReference type="VEuPathDB" id="VectorBase:CSON005889"/>
<evidence type="ECO:0000313" key="5">
    <source>
        <dbReference type="EMBL" id="SSX22051.1"/>
    </source>
</evidence>
<reference evidence="5" key="2">
    <citation type="submission" date="2018-07" db="EMBL/GenBank/DDBJ databases">
        <authorList>
            <person name="Quirk P.G."/>
            <person name="Krulwich T.A."/>
        </authorList>
    </citation>
    <scope>NUCLEOTIDE SEQUENCE</scope>
</reference>
<feature type="compositionally biased region" description="Low complexity" evidence="2">
    <location>
        <begin position="830"/>
        <end position="844"/>
    </location>
</feature>
<dbReference type="EMBL" id="UFQS01000226">
    <property type="protein sequence ID" value="SSX01671.1"/>
    <property type="molecule type" value="Genomic_DNA"/>
</dbReference>
<feature type="compositionally biased region" description="Polar residues" evidence="2">
    <location>
        <begin position="579"/>
        <end position="592"/>
    </location>
</feature>
<dbReference type="PANTHER" id="PTHR21705:SF11">
    <property type="entry name" value="FHIP FAMILY PROTEIN CG3558"/>
    <property type="match status" value="1"/>
</dbReference>
<accession>A0A336KAZ9</accession>
<protein>
    <submittedName>
        <fullName evidence="4">CSON005889 protein</fullName>
    </submittedName>
</protein>
<evidence type="ECO:0000313" key="4">
    <source>
        <dbReference type="EMBL" id="SSX01671.1"/>
    </source>
</evidence>
<dbReference type="Pfam" id="PF10257">
    <property type="entry name" value="RAI16-like"/>
    <property type="match status" value="1"/>
</dbReference>
<feature type="region of interest" description="Disordered" evidence="2">
    <location>
        <begin position="528"/>
        <end position="559"/>
    </location>
</feature>
<comment type="similarity">
    <text evidence="1">Belongs to the FHIP family.</text>
</comment>
<feature type="region of interest" description="Disordered" evidence="2">
    <location>
        <begin position="776"/>
        <end position="813"/>
    </location>
</feature>
<feature type="compositionally biased region" description="Low complexity" evidence="2">
    <location>
        <begin position="539"/>
        <end position="556"/>
    </location>
</feature>
<dbReference type="Pfam" id="PF19314">
    <property type="entry name" value="DUF5917"/>
    <property type="match status" value="1"/>
</dbReference>
<dbReference type="Pfam" id="PF19311">
    <property type="entry name" value="KELAA"/>
    <property type="match status" value="1"/>
</dbReference>
<dbReference type="PANTHER" id="PTHR21705">
    <property type="entry name" value="RAI16 PROTEIN-RELATED"/>
    <property type="match status" value="1"/>
</dbReference>
<sequence>MSWLRTSPLRQSFKRSRAPLDSSTIECDPKACFDSFRKHWQQAFDVIQKSNKRPSHEDVVGVVQLLDHMVTLLLVELHNCNKLKLQNQTVNAPCLEYSLSENVLDKLYEWGTTTGRYSDAVRLELLKLFELLVSHSRHQLLVHEPFLRPLLKLLGSSQDEIYPPDVEKRLVILLNQLCVLLMQNVDLLDLFFFSTSQHQQHGKANFIIFSLLVPFVHREGSIGHQARDALLLCMSLSQKNSNIGEYIAKQSSICPVLVTGLGGLYSRLPNVIEISTPDWHRITPDDVTEMPELTPFMNSLEFINAVAQVAHPLIREQLLEYMYRGFLIPVLGSTLLQIFNGSHFQTNVDSQISAMSYLDLILRAVTEPGLLKVFVKFLIDDGVFDGHRMLDILVERLNSSDSRLCVVTLALFDTLLSLNNENLVVELVLKYLLPCHHVPLAHKRKINEIEPYLQASEYFINLTPEVMKLSQAISASHDNTNNSWNNYGLNITDSLYSDYYAYTYDAHHKIAQCKSAVDRWTTKYQRYQKRRNSNQDQPNVSVSETKKTSSLTSNTSQKVQMIRQILEEMDNTLMNTNHEPIQTSASENGSDSNRNKLHDSLQSIGESSGYESFRYRPEDDEQSEGSETITSNSGLGKATIVVGEPWKISSRKIDDESIVLDCADDLFTSGTVNLGSFIAAIWGKLQTFTSNSVYINIHLTGLISRLARFPISVLHTILIRPDIPTTSDVPSFHQVLKILKQQIDAELGNTEPSLEFIDIARTYLVEREHRLINTRKNAIDANKNGNRSGVNSNQQQLQLTPTSSYDPFNRVDRNKKSLSNTLTTLFRRPGSAGNQSNNSSSNNGRNAIERRDSAAEPTSIDSTSSPFSSLTSTLGTMAQTPSSSLAASDREQNLAICAVLLDEWLKELSAISQEHYIVMLSTVVQNGILKNWKNRQHQNQVKLDLLSA</sequence>
<feature type="region of interest" description="Disordered" evidence="2">
    <location>
        <begin position="608"/>
        <end position="632"/>
    </location>
</feature>
<evidence type="ECO:0000256" key="2">
    <source>
        <dbReference type="SAM" id="MobiDB-lite"/>
    </source>
</evidence>
<dbReference type="InterPro" id="IPR045668">
    <property type="entry name" value="FHIP_KELAA_motif"/>
</dbReference>
<dbReference type="AlphaFoldDB" id="A0A336KAZ9"/>